<dbReference type="PANTHER" id="PTHR33744">
    <property type="entry name" value="CARBOHYDRATE DIACID REGULATOR"/>
    <property type="match status" value="1"/>
</dbReference>
<evidence type="ECO:0000259" key="2">
    <source>
        <dbReference type="Pfam" id="PF13556"/>
    </source>
</evidence>
<accession>A0ABV3GQW8</accession>
<comment type="similarity">
    <text evidence="1">Belongs to the CdaR family.</text>
</comment>
<feature type="domain" description="PucR C-terminal helix-turn-helix" evidence="2">
    <location>
        <begin position="485"/>
        <end position="540"/>
    </location>
</feature>
<reference evidence="4 5" key="1">
    <citation type="submission" date="2024-06" db="EMBL/GenBank/DDBJ databases">
        <title>The Natural Products Discovery Center: Release of the First 8490 Sequenced Strains for Exploring Actinobacteria Biosynthetic Diversity.</title>
        <authorList>
            <person name="Kalkreuter E."/>
            <person name="Kautsar S.A."/>
            <person name="Yang D."/>
            <person name="Bader C.D."/>
            <person name="Teijaro C.N."/>
            <person name="Fluegel L."/>
            <person name="Davis C.M."/>
            <person name="Simpson J.R."/>
            <person name="Lauterbach L."/>
            <person name="Steele A.D."/>
            <person name="Gui C."/>
            <person name="Meng S."/>
            <person name="Li G."/>
            <person name="Viehrig K."/>
            <person name="Ye F."/>
            <person name="Su P."/>
            <person name="Kiefer A.F."/>
            <person name="Nichols A."/>
            <person name="Cepeda A.J."/>
            <person name="Yan W."/>
            <person name="Fan B."/>
            <person name="Jiang Y."/>
            <person name="Adhikari A."/>
            <person name="Zheng C.-J."/>
            <person name="Schuster L."/>
            <person name="Cowan T.M."/>
            <person name="Smanski M.J."/>
            <person name="Chevrette M.G."/>
            <person name="De Carvalho L.P.S."/>
            <person name="Shen B."/>
        </authorList>
    </citation>
    <scope>NUCLEOTIDE SEQUENCE [LARGE SCALE GENOMIC DNA]</scope>
    <source>
        <strain evidence="4 5">NPDC050100</strain>
    </source>
</reference>
<proteinExistence type="inferred from homology"/>
<dbReference type="InterPro" id="IPR051448">
    <property type="entry name" value="CdaR-like_regulators"/>
</dbReference>
<protein>
    <submittedName>
        <fullName evidence="4">Helix-turn-helix domain-containing protein</fullName>
    </submittedName>
</protein>
<sequence>MSQTDLIPDGTMARPYRPSLGQVLETLGSHVLSAVHVPDAGLPIGEPVVHDPDDQLDDRPAGVLLAVGARPSAPETRDLVRLAGAHDYHAVVIKDRGAELGELIDAAREAGVALLVASARIPWRQLDALLTAAISGPGAATATFSSVGIGDLFALANAIATTIGGATCIEDAEGNVLAYSNVRGQEIDEIRKQGILGRKTPQRPTNRLEYSRVFRADGPVRFPSLGPGHMRRLATAVRAGARLLGFIWVLDGTPPVVPGAMRLLGDAGRIAAAHMLRSRDPGDPWRWQRAETLRLLLDGDVSESVAAARLGLPADSSVAIMAFAPARPVPEPGAAEAAVTTVVDLVSLACEAWHHEAVCTTSRSVLYALVPVPEGTPPARLVRFATDTAASVHKAAGMDLHVGIGPLAARLEQVPESRRLADRVVRVLAETAGGATRVATDEQVRSRIALLDLVDRGDTAAERLLEPVRRMLEYDAVHSSVHAVTLLAYLDAFGEAARAAAELSIHENTLRYRVRRLQELFGVDLADPTERLVIWLQLRLLHMRAEFSSMPTRVQGWNVRSQR</sequence>
<keyword evidence="5" id="KW-1185">Reference proteome</keyword>
<feature type="domain" description="CdaR GGDEF-like" evidence="3">
    <location>
        <begin position="306"/>
        <end position="427"/>
    </location>
</feature>
<dbReference type="InterPro" id="IPR041522">
    <property type="entry name" value="CdaR_GGDEF"/>
</dbReference>
<dbReference type="EMBL" id="JBFALK010000026">
    <property type="protein sequence ID" value="MEV0974014.1"/>
    <property type="molecule type" value="Genomic_DNA"/>
</dbReference>
<dbReference type="Pfam" id="PF17853">
    <property type="entry name" value="GGDEF_2"/>
    <property type="match status" value="1"/>
</dbReference>
<dbReference type="InterPro" id="IPR042070">
    <property type="entry name" value="PucR_C-HTH_sf"/>
</dbReference>
<dbReference type="Proteomes" id="UP001551675">
    <property type="component" value="Unassembled WGS sequence"/>
</dbReference>
<evidence type="ECO:0000256" key="1">
    <source>
        <dbReference type="ARBA" id="ARBA00006754"/>
    </source>
</evidence>
<evidence type="ECO:0000313" key="4">
    <source>
        <dbReference type="EMBL" id="MEV0974014.1"/>
    </source>
</evidence>
<evidence type="ECO:0000313" key="5">
    <source>
        <dbReference type="Proteomes" id="UP001551675"/>
    </source>
</evidence>
<comment type="caution">
    <text evidence="4">The sequence shown here is derived from an EMBL/GenBank/DDBJ whole genome shotgun (WGS) entry which is preliminary data.</text>
</comment>
<dbReference type="RefSeq" id="WP_358140175.1">
    <property type="nucleotide sequence ID" value="NZ_JBFALK010000026.1"/>
</dbReference>
<dbReference type="Pfam" id="PF13556">
    <property type="entry name" value="HTH_30"/>
    <property type="match status" value="1"/>
</dbReference>
<dbReference type="PANTHER" id="PTHR33744:SF17">
    <property type="entry name" value="CONSERVED PROTEIN"/>
    <property type="match status" value="1"/>
</dbReference>
<dbReference type="Gene3D" id="1.10.10.2840">
    <property type="entry name" value="PucR C-terminal helix-turn-helix domain"/>
    <property type="match status" value="1"/>
</dbReference>
<evidence type="ECO:0000259" key="3">
    <source>
        <dbReference type="Pfam" id="PF17853"/>
    </source>
</evidence>
<dbReference type="InterPro" id="IPR025736">
    <property type="entry name" value="PucR_C-HTH_dom"/>
</dbReference>
<gene>
    <name evidence="4" type="ORF">AB0I59_35940</name>
</gene>
<name>A0ABV3GQW8_MICGL</name>
<organism evidence="4 5">
    <name type="scientific">Microtetraspora glauca</name>
    <dbReference type="NCBI Taxonomy" id="1996"/>
    <lineage>
        <taxon>Bacteria</taxon>
        <taxon>Bacillati</taxon>
        <taxon>Actinomycetota</taxon>
        <taxon>Actinomycetes</taxon>
        <taxon>Streptosporangiales</taxon>
        <taxon>Streptosporangiaceae</taxon>
        <taxon>Microtetraspora</taxon>
    </lineage>
</organism>